<dbReference type="Proteomes" id="UP000245974">
    <property type="component" value="Unassembled WGS sequence"/>
</dbReference>
<accession>A0A2U3N1L0</accession>
<protein>
    <submittedName>
        <fullName evidence="1">Dephospho-CoA kinase/protein folding accessory domain-containing protein</fullName>
    </submittedName>
</protein>
<dbReference type="Gene3D" id="3.30.460.10">
    <property type="entry name" value="Beta Polymerase, domain 2"/>
    <property type="match status" value="1"/>
</dbReference>
<dbReference type="InterPro" id="IPR043519">
    <property type="entry name" value="NT_sf"/>
</dbReference>
<dbReference type="PANTHER" id="PTHR34822:SF1">
    <property type="entry name" value="GRPB FAMILY PROTEIN"/>
    <property type="match status" value="1"/>
</dbReference>
<dbReference type="SUPFAM" id="SSF81301">
    <property type="entry name" value="Nucleotidyltransferase"/>
    <property type="match status" value="1"/>
</dbReference>
<evidence type="ECO:0000313" key="1">
    <source>
        <dbReference type="EMBL" id="SPL71505.1"/>
    </source>
</evidence>
<reference evidence="2" key="1">
    <citation type="submission" date="2018-03" db="EMBL/GenBank/DDBJ databases">
        <authorList>
            <person name="Blom J."/>
        </authorList>
    </citation>
    <scope>NUCLEOTIDE SEQUENCE [LARGE SCALE GENOMIC DNA]</scope>
    <source>
        <strain evidence="2">KPC-SM-21</strain>
    </source>
</reference>
<dbReference type="InterPro" id="IPR007344">
    <property type="entry name" value="GrpB/CoaE"/>
</dbReference>
<proteinExistence type="predicted"/>
<keyword evidence="2" id="KW-1185">Reference proteome</keyword>
<dbReference type="AlphaFoldDB" id="A0A2U3N1L0"/>
<dbReference type="GO" id="GO:0016301">
    <property type="term" value="F:kinase activity"/>
    <property type="evidence" value="ECO:0007669"/>
    <property type="project" value="UniProtKB-KW"/>
</dbReference>
<organism evidence="1 2">
    <name type="scientific">Acinetobacter stercoris</name>
    <dbReference type="NCBI Taxonomy" id="2126983"/>
    <lineage>
        <taxon>Bacteria</taxon>
        <taxon>Pseudomonadati</taxon>
        <taxon>Pseudomonadota</taxon>
        <taxon>Gammaproteobacteria</taxon>
        <taxon>Moraxellales</taxon>
        <taxon>Moraxellaceae</taxon>
        <taxon>Acinetobacter</taxon>
    </lineage>
</organism>
<dbReference type="PANTHER" id="PTHR34822">
    <property type="entry name" value="GRPB DOMAIN PROTEIN (AFU_ORTHOLOGUE AFUA_1G01530)"/>
    <property type="match status" value="1"/>
</dbReference>
<dbReference type="EMBL" id="OOGT01000143">
    <property type="protein sequence ID" value="SPL71505.1"/>
    <property type="molecule type" value="Genomic_DNA"/>
</dbReference>
<keyword evidence="1" id="KW-0418">Kinase</keyword>
<dbReference type="InParanoid" id="A0A2U3N1L0"/>
<keyword evidence="1" id="KW-0808">Transferase</keyword>
<evidence type="ECO:0000313" key="2">
    <source>
        <dbReference type="Proteomes" id="UP000245974"/>
    </source>
</evidence>
<sequence length="161" mass="19110">MIQFYSTDQYQQKCERLFEVYKNKIHELIPSAQIEHIGSSAIPHAISKGDLDIYIAVEITELEKYVTILKTLDFQEKQGTFRSHELCMLQSNIEEDVAIQLVAQGSMYECFLTFRDLLRKNPEYVAQYNQLKKQCQHLEMDEYRLKKSEFIEKILHRQLQV</sequence>
<gene>
    <name evidence="1" type="ORF">KPC_2683</name>
</gene>
<name>A0A2U3N1L0_9GAMM</name>
<dbReference type="Pfam" id="PF04229">
    <property type="entry name" value="GrpB"/>
    <property type="match status" value="1"/>
</dbReference>